<dbReference type="InterPro" id="IPR032854">
    <property type="entry name" value="ALKBH3"/>
</dbReference>
<dbReference type="PANTHER" id="PTHR31212">
    <property type="entry name" value="ALPHA-KETOGLUTARATE-DEPENDENT DIOXYGENASE ALKB HOMOLOG 3"/>
    <property type="match status" value="1"/>
</dbReference>
<dbReference type="InterPro" id="IPR037151">
    <property type="entry name" value="AlkB-like_sf"/>
</dbReference>
<reference evidence="2 3" key="1">
    <citation type="submission" date="2020-03" db="EMBL/GenBank/DDBJ databases">
        <title>Genomic Encyclopedia of Type Strains, Phase IV (KMG-IV): sequencing the most valuable type-strain genomes for metagenomic binning, comparative biology and taxonomic classification.</title>
        <authorList>
            <person name="Goeker M."/>
        </authorList>
    </citation>
    <scope>NUCLEOTIDE SEQUENCE [LARGE SCALE GENOMIC DNA]</scope>
    <source>
        <strain evidence="2 3">DSM 101599</strain>
    </source>
</reference>
<dbReference type="PROSITE" id="PS51471">
    <property type="entry name" value="FE2OG_OXY"/>
    <property type="match status" value="1"/>
</dbReference>
<dbReference type="Gene3D" id="2.60.120.590">
    <property type="entry name" value="Alpha-ketoglutarate-dependent dioxygenase AlkB-like"/>
    <property type="match status" value="1"/>
</dbReference>
<keyword evidence="2" id="KW-0560">Oxidoreductase</keyword>
<keyword evidence="3" id="KW-1185">Reference proteome</keyword>
<comment type="caution">
    <text evidence="2">The sequence shown here is derived from an EMBL/GenBank/DDBJ whole genome shotgun (WGS) entry which is preliminary data.</text>
</comment>
<feature type="domain" description="Fe2OG dioxygenase" evidence="1">
    <location>
        <begin position="101"/>
        <end position="198"/>
    </location>
</feature>
<dbReference type="InterPro" id="IPR005123">
    <property type="entry name" value="Oxoglu/Fe-dep_dioxygenase_dom"/>
</dbReference>
<dbReference type="InterPro" id="IPR027450">
    <property type="entry name" value="AlkB-like"/>
</dbReference>
<proteinExistence type="predicted"/>
<dbReference type="Proteomes" id="UP000745859">
    <property type="component" value="Unassembled WGS sequence"/>
</dbReference>
<organism evidence="2 3">
    <name type="scientific">Wenyingzhuangia heitensis</name>
    <dbReference type="NCBI Taxonomy" id="1487859"/>
    <lineage>
        <taxon>Bacteria</taxon>
        <taxon>Pseudomonadati</taxon>
        <taxon>Bacteroidota</taxon>
        <taxon>Flavobacteriia</taxon>
        <taxon>Flavobacteriales</taxon>
        <taxon>Flavobacteriaceae</taxon>
        <taxon>Wenyingzhuangia</taxon>
    </lineage>
</organism>
<dbReference type="PANTHER" id="PTHR31212:SF4">
    <property type="entry name" value="ALPHA-KETOGLUTARATE-DEPENDENT DIOXYGENASE ALKB HOMOLOG 3"/>
    <property type="match status" value="1"/>
</dbReference>
<dbReference type="EMBL" id="JAASQL010000001">
    <property type="protein sequence ID" value="NIJ44574.1"/>
    <property type="molecule type" value="Genomic_DNA"/>
</dbReference>
<dbReference type="SUPFAM" id="SSF51197">
    <property type="entry name" value="Clavaminate synthase-like"/>
    <property type="match status" value="1"/>
</dbReference>
<gene>
    <name evidence="2" type="ORF">FHR24_001013</name>
</gene>
<accession>A0ABX0U8A7</accession>
<sequence length="199" mass="22766">MDLFNNKPTNLLPFDGEVYYYPNVINLANSKSYYQTLLKSIAWKNDEALIFGKHIITNRKVALYGDTSFFYGYSNTIKKALPWTKELLELKKIAEEKCNTSFNACLLNLYHNGSETMNWHADNEKALGQNPTIASLSFGADRKFSFKHKISKQTTSIILEKGSLLVMAGTTQNYWVHKLPVTTLVKSPRINLTFRNIKN</sequence>
<dbReference type="RefSeq" id="WP_167184823.1">
    <property type="nucleotide sequence ID" value="NZ_JAASQL010000001.1"/>
</dbReference>
<keyword evidence="2" id="KW-0223">Dioxygenase</keyword>
<name>A0ABX0U8A7_9FLAO</name>
<evidence type="ECO:0000313" key="3">
    <source>
        <dbReference type="Proteomes" id="UP000745859"/>
    </source>
</evidence>
<protein>
    <submittedName>
        <fullName evidence="2">Alkylated DNA repair dioxygenase AlkB</fullName>
    </submittedName>
</protein>
<dbReference type="GO" id="GO:0051213">
    <property type="term" value="F:dioxygenase activity"/>
    <property type="evidence" value="ECO:0007669"/>
    <property type="project" value="UniProtKB-KW"/>
</dbReference>
<dbReference type="Pfam" id="PF13532">
    <property type="entry name" value="2OG-FeII_Oxy_2"/>
    <property type="match status" value="1"/>
</dbReference>
<evidence type="ECO:0000259" key="1">
    <source>
        <dbReference type="PROSITE" id="PS51471"/>
    </source>
</evidence>
<evidence type="ECO:0000313" key="2">
    <source>
        <dbReference type="EMBL" id="NIJ44574.1"/>
    </source>
</evidence>